<feature type="signal peptide" evidence="1">
    <location>
        <begin position="1"/>
        <end position="18"/>
    </location>
</feature>
<feature type="chain" id="PRO_5008141042" description="Protein TsetseEP domain-containing protein" evidence="1">
    <location>
        <begin position="19"/>
        <end position="501"/>
    </location>
</feature>
<keyword evidence="3" id="KW-1185">Reference proteome</keyword>
<sequence>MKLIKVCLLFLSLAGCEALFGIEVTPNIPEAATITNACLKLVSVSQQIRQSVNNVGELSFTTFLLQTGATSFVSSVSQTYTTLASIAQELNTVTNANTGNLNTIFSAAITSMKAFTSITIDERFAKWLILQNSGTSPDFSTIILTLNEVIDFFENTLQPGMKTFASNRILQATFYSVIPKQKVSTVAQKLTEMADYHETVVLPFVNRLGSTFRMTSDKLTMFLTSTDQAFQHMDGTLTSTYARFIELTKTARLAANEMQPTIRSSVQQFTKQIQEFTDLYVGGSASEYAKSATDMYSSWLNTLTEQMKVIDSHLERTRNAYSDSVLVSFGQALALGFRIVTQSLLFTIQNATNRTNVSCSEQAFNKFINDFGTFLRNSMCECFSGSDYDISTPINAQMTTVRDIQKDIAQYFNQLTNAVGGLSNSSPLSARMQLDMFLTAFFSQSNNITPTLLQQLVNMATELGVDYDLLIGRTRYCLAMSLAVADRMTIIFSNAIAACLS</sequence>
<reference evidence="3" key="1">
    <citation type="submission" date="2013-03" db="EMBL/GenBank/DDBJ databases">
        <title>The Genome Sequence of Anopheles minimus MINIMUS1.</title>
        <authorList>
            <consortium name="The Broad Institute Genomics Platform"/>
            <person name="Neafsey D.E."/>
            <person name="Walton C."/>
            <person name="Walker B."/>
            <person name="Young S.K."/>
            <person name="Zeng Q."/>
            <person name="Gargeya S."/>
            <person name="Fitzgerald M."/>
            <person name="Haas B."/>
            <person name="Abouelleil A."/>
            <person name="Allen A.W."/>
            <person name="Alvarado L."/>
            <person name="Arachchi H.M."/>
            <person name="Berlin A.M."/>
            <person name="Chapman S.B."/>
            <person name="Gainer-Dewar J."/>
            <person name="Goldberg J."/>
            <person name="Griggs A."/>
            <person name="Gujja S."/>
            <person name="Hansen M."/>
            <person name="Howarth C."/>
            <person name="Imamovic A."/>
            <person name="Ireland A."/>
            <person name="Larimer J."/>
            <person name="McCowan C."/>
            <person name="Murphy C."/>
            <person name="Pearson M."/>
            <person name="Poon T.W."/>
            <person name="Priest M."/>
            <person name="Roberts A."/>
            <person name="Saif S."/>
            <person name="Shea T."/>
            <person name="Sisk P."/>
            <person name="Sykes S."/>
            <person name="Wortman J."/>
            <person name="Nusbaum C."/>
            <person name="Birren B."/>
        </authorList>
    </citation>
    <scope>NUCLEOTIDE SEQUENCE [LARGE SCALE GENOMIC DNA]</scope>
    <source>
        <strain evidence="3">MINIMUS1</strain>
    </source>
</reference>
<dbReference type="PROSITE" id="PS51257">
    <property type="entry name" value="PROKAR_LIPOPROTEIN"/>
    <property type="match status" value="1"/>
</dbReference>
<accession>A0A182W8M8</accession>
<evidence type="ECO:0000313" key="2">
    <source>
        <dbReference type="EnsemblMetazoa" id="AMIN006702-PA"/>
    </source>
</evidence>
<dbReference type="EnsemblMetazoa" id="AMIN006702-RA">
    <property type="protein sequence ID" value="AMIN006702-PA"/>
    <property type="gene ID" value="AMIN006702"/>
</dbReference>
<organism evidence="2 3">
    <name type="scientific">Anopheles minimus</name>
    <dbReference type="NCBI Taxonomy" id="112268"/>
    <lineage>
        <taxon>Eukaryota</taxon>
        <taxon>Metazoa</taxon>
        <taxon>Ecdysozoa</taxon>
        <taxon>Arthropoda</taxon>
        <taxon>Hexapoda</taxon>
        <taxon>Insecta</taxon>
        <taxon>Pterygota</taxon>
        <taxon>Neoptera</taxon>
        <taxon>Endopterygota</taxon>
        <taxon>Diptera</taxon>
        <taxon>Nematocera</taxon>
        <taxon>Culicoidea</taxon>
        <taxon>Culicidae</taxon>
        <taxon>Anophelinae</taxon>
        <taxon>Anopheles</taxon>
    </lineage>
</organism>
<evidence type="ECO:0000256" key="1">
    <source>
        <dbReference type="SAM" id="SignalP"/>
    </source>
</evidence>
<dbReference type="VEuPathDB" id="VectorBase:AMIN006702"/>
<reference evidence="2" key="2">
    <citation type="submission" date="2020-05" db="UniProtKB">
        <authorList>
            <consortium name="EnsemblMetazoa"/>
        </authorList>
    </citation>
    <scope>IDENTIFICATION</scope>
    <source>
        <strain evidence="2">MINIMUS1</strain>
    </source>
</reference>
<name>A0A182W8M8_9DIPT</name>
<evidence type="ECO:0000313" key="3">
    <source>
        <dbReference type="Proteomes" id="UP000075920"/>
    </source>
</evidence>
<keyword evidence="1" id="KW-0732">Signal</keyword>
<protein>
    <recommendedName>
        <fullName evidence="4">Protein TsetseEP domain-containing protein</fullName>
    </recommendedName>
</protein>
<evidence type="ECO:0008006" key="4">
    <source>
        <dbReference type="Google" id="ProtNLM"/>
    </source>
</evidence>
<dbReference type="Proteomes" id="UP000075920">
    <property type="component" value="Unassembled WGS sequence"/>
</dbReference>
<proteinExistence type="predicted"/>
<dbReference type="AlphaFoldDB" id="A0A182W8M8"/>